<dbReference type="SMART" id="SM00850">
    <property type="entry name" value="LytTR"/>
    <property type="match status" value="1"/>
</dbReference>
<dbReference type="Pfam" id="PF00072">
    <property type="entry name" value="Response_reg"/>
    <property type="match status" value="1"/>
</dbReference>
<sequence>MNIAYCEDEKIQLEYMEQLIKKWADEGNDTVTYFGYGSAKELLFEHPDSFPFDLLLLDIDMDGMDGMALAKEIRKKDQKLPIVFLTNRSEYVFEGYEVGALRYLLKPVEETKLFSLLDEISYALGKERRYLIENVGGETVKIPVDTIYSVEAKGHYIRLHTSVGDYEYKKNLSEIAEELAKDQPGQKTEFISTHRSFLVSLAAVERVQRTECILCDGSSVPVSRNAYKSVNEAFIRYYMEHGDMCEK</sequence>
<dbReference type="Gene3D" id="2.40.50.1020">
    <property type="entry name" value="LytTr DNA-binding domain"/>
    <property type="match status" value="1"/>
</dbReference>
<dbReference type="PROSITE" id="PS50930">
    <property type="entry name" value="HTH_LYTTR"/>
    <property type="match status" value="1"/>
</dbReference>
<feature type="domain" description="HTH LytTR-type" evidence="5">
    <location>
        <begin position="135"/>
        <end position="236"/>
    </location>
</feature>
<dbReference type="PANTHER" id="PTHR37299:SF1">
    <property type="entry name" value="STAGE 0 SPORULATION PROTEIN A HOMOLOG"/>
    <property type="match status" value="1"/>
</dbReference>
<dbReference type="OrthoDB" id="9788600at2"/>
<evidence type="ECO:0000259" key="4">
    <source>
        <dbReference type="PROSITE" id="PS50110"/>
    </source>
</evidence>
<dbReference type="PANTHER" id="PTHR37299">
    <property type="entry name" value="TRANSCRIPTIONAL REGULATOR-RELATED"/>
    <property type="match status" value="1"/>
</dbReference>
<dbReference type="InterPro" id="IPR011006">
    <property type="entry name" value="CheY-like_superfamily"/>
</dbReference>
<dbReference type="EMBL" id="CYXZ01000024">
    <property type="protein sequence ID" value="CUN25538.1"/>
    <property type="molecule type" value="Genomic_DNA"/>
</dbReference>
<dbReference type="SMART" id="SM00448">
    <property type="entry name" value="REC"/>
    <property type="match status" value="1"/>
</dbReference>
<organism evidence="6 7">
    <name type="scientific">Roseburia intestinalis</name>
    <dbReference type="NCBI Taxonomy" id="166486"/>
    <lineage>
        <taxon>Bacteria</taxon>
        <taxon>Bacillati</taxon>
        <taxon>Bacillota</taxon>
        <taxon>Clostridia</taxon>
        <taxon>Lachnospirales</taxon>
        <taxon>Lachnospiraceae</taxon>
        <taxon>Roseburia</taxon>
    </lineage>
</organism>
<evidence type="ECO:0000256" key="1">
    <source>
        <dbReference type="ARBA" id="ARBA00018672"/>
    </source>
</evidence>
<dbReference type="AlphaFoldDB" id="A0A173VHY2"/>
<dbReference type="PROSITE" id="PS50110">
    <property type="entry name" value="RESPONSE_REGULATORY"/>
    <property type="match status" value="1"/>
</dbReference>
<dbReference type="STRING" id="166486.ERS852572_02909"/>
<dbReference type="GO" id="GO:0000156">
    <property type="term" value="F:phosphorelay response regulator activity"/>
    <property type="evidence" value="ECO:0007669"/>
    <property type="project" value="InterPro"/>
</dbReference>
<reference evidence="6 7" key="1">
    <citation type="submission" date="2015-09" db="EMBL/GenBank/DDBJ databases">
        <authorList>
            <consortium name="Pathogen Informatics"/>
        </authorList>
    </citation>
    <scope>NUCLEOTIDE SEQUENCE [LARGE SCALE GENOMIC DNA]</scope>
    <source>
        <strain evidence="6 7">2789STDY5834960</strain>
    </source>
</reference>
<accession>A0A173VHY2</accession>
<evidence type="ECO:0000313" key="6">
    <source>
        <dbReference type="EMBL" id="CUN25538.1"/>
    </source>
</evidence>
<dbReference type="Pfam" id="PF04397">
    <property type="entry name" value="LytTR"/>
    <property type="match status" value="1"/>
</dbReference>
<dbReference type="InterPro" id="IPR046947">
    <property type="entry name" value="LytR-like"/>
</dbReference>
<dbReference type="GO" id="GO:0003677">
    <property type="term" value="F:DNA binding"/>
    <property type="evidence" value="ECO:0007669"/>
    <property type="project" value="InterPro"/>
</dbReference>
<comment type="function">
    <text evidence="2">May play the central regulatory role in sporulation. It may be an element of the effector pathway responsible for the activation of sporulation genes in response to nutritional stress. Spo0A may act in concert with spo0H (a sigma factor) to control the expression of some genes that are critical to the sporulation process.</text>
</comment>
<dbReference type="SUPFAM" id="SSF52172">
    <property type="entry name" value="CheY-like"/>
    <property type="match status" value="1"/>
</dbReference>
<evidence type="ECO:0000259" key="5">
    <source>
        <dbReference type="PROSITE" id="PS50930"/>
    </source>
</evidence>
<proteinExistence type="predicted"/>
<evidence type="ECO:0000256" key="2">
    <source>
        <dbReference type="ARBA" id="ARBA00024867"/>
    </source>
</evidence>
<protein>
    <recommendedName>
        <fullName evidence="1">Stage 0 sporulation protein A homolog</fullName>
    </recommendedName>
</protein>
<gene>
    <name evidence="6" type="primary">yehT_4</name>
    <name evidence="6" type="ORF">ERS852572_02909</name>
</gene>
<evidence type="ECO:0000256" key="3">
    <source>
        <dbReference type="PROSITE-ProRule" id="PRU00169"/>
    </source>
</evidence>
<feature type="modified residue" description="4-aspartylphosphate" evidence="3">
    <location>
        <position position="58"/>
    </location>
</feature>
<dbReference type="Gene3D" id="3.40.50.2300">
    <property type="match status" value="1"/>
</dbReference>
<dbReference type="InterPro" id="IPR001789">
    <property type="entry name" value="Sig_transdc_resp-reg_receiver"/>
</dbReference>
<keyword evidence="3" id="KW-0597">Phosphoprotein</keyword>
<dbReference type="Proteomes" id="UP000095350">
    <property type="component" value="Unassembled WGS sequence"/>
</dbReference>
<dbReference type="InterPro" id="IPR007492">
    <property type="entry name" value="LytTR_DNA-bd_dom"/>
</dbReference>
<dbReference type="PaxDb" id="166486-ERS852572_02909"/>
<evidence type="ECO:0000313" key="7">
    <source>
        <dbReference type="Proteomes" id="UP000095350"/>
    </source>
</evidence>
<name>A0A173VHY2_9FIRM</name>
<feature type="domain" description="Response regulatory" evidence="4">
    <location>
        <begin position="2"/>
        <end position="121"/>
    </location>
</feature>
<dbReference type="RefSeq" id="WP_055195306.1">
    <property type="nucleotide sequence ID" value="NZ_CABIYH010000024.1"/>
</dbReference>